<evidence type="ECO:0000313" key="3">
    <source>
        <dbReference type="EMBL" id="AVK76293.1"/>
    </source>
</evidence>
<feature type="domain" description="F-box" evidence="2">
    <location>
        <begin position="84"/>
        <end position="119"/>
    </location>
</feature>
<proteinExistence type="predicted"/>
<gene>
    <name evidence="3" type="ORF">pneo_cds_686</name>
</gene>
<dbReference type="InterPro" id="IPR036047">
    <property type="entry name" value="F-box-like_dom_sf"/>
</dbReference>
<accession>A0A2U7UCX8</accession>
<evidence type="ECO:0000256" key="1">
    <source>
        <dbReference type="SAM" id="MobiDB-lite"/>
    </source>
</evidence>
<reference evidence="3" key="1">
    <citation type="journal article" date="2018" name="Nat. Commun.">
        <title>Diversity and evolution of the emerging Pandoraviridae family.</title>
        <authorList>
            <person name="Legendre M."/>
            <person name="Fabre E."/>
            <person name="Poirot O."/>
            <person name="Jeudy S."/>
            <person name="Lartigue A."/>
            <person name="Alempic J.M."/>
            <person name="Beucher L."/>
            <person name="Philippe N."/>
            <person name="Bertaux L."/>
            <person name="Christo-Foroux E."/>
            <person name="Labadie K."/>
            <person name="Coute Y."/>
            <person name="Abergel C."/>
            <person name="Claverie J.M."/>
        </authorList>
    </citation>
    <scope>NUCLEOTIDE SEQUENCE [LARGE SCALE GENOMIC DNA]</scope>
    <source>
        <strain evidence="3">Neocaledonia</strain>
    </source>
</reference>
<name>A0A2U7UCX8_9VIRU</name>
<protein>
    <submittedName>
        <fullName evidence="3">F-box incomplete domain containing protein</fullName>
    </submittedName>
</protein>
<dbReference type="Pfam" id="PF12937">
    <property type="entry name" value="F-box-like"/>
    <property type="match status" value="1"/>
</dbReference>
<organism evidence="3">
    <name type="scientific">Pandoravirus neocaledonia</name>
    <dbReference type="NCBI Taxonomy" id="2107708"/>
    <lineage>
        <taxon>Viruses</taxon>
        <taxon>Pandoravirus</taxon>
    </lineage>
</organism>
<dbReference type="InterPro" id="IPR001810">
    <property type="entry name" value="F-box_dom"/>
</dbReference>
<dbReference type="RefSeq" id="YP_009482296.1">
    <property type="nucleotide sequence ID" value="NC_037666.1"/>
</dbReference>
<dbReference type="CDD" id="cd09917">
    <property type="entry name" value="F-box_SF"/>
    <property type="match status" value="1"/>
</dbReference>
<dbReference type="Proteomes" id="UP000249287">
    <property type="component" value="Segment"/>
</dbReference>
<sequence>MSRHKPGGRTAPSDGARSPDQTEKMKKNTTLQRKKREQKREKDGMGNFVTADKREPDATQDCRVPDDSSSRGNAQHPPYSMTASDLPLDVLALILGETLDARWLFCARAVCRLWASICATFQSRCMVRASCVASLLATAPGDDPYAGDPEAAERWCLSMGASLTDAGAVMVTSGRRGLIDYAITRPRAHDVASATMTPFESLTVAVVRLCGPKDVDAYLDTHPLAVIPDQLVDVHTDANIDCGGDSGGDDNDVHNGRGGLHARKRRQIALRVLRGRHALRLASARCLESVEWFDRSLVRAQRMHSIARCMIYDPKSARNMLRDYGRHQKVCITVDEALFLLARVGQSNSLYWTEQFEALIVEALGETVLGARTVVDLLARSRPAMRARPFETPLLIRLYRESPLLAPLRPLRGINVDNCPLLDPGARVDLDTDIALLQLASASPDTAMAHAAIDMVVSRALASAHRLMCHARHTSSDDQHKLWTLALRARSAYKAADAIERRTDPHSRYGACDAKGDCAVLAEARVRALEHGFMGEMWSDLFDLGANNTPNP</sequence>
<dbReference type="SUPFAM" id="SSF81383">
    <property type="entry name" value="F-box domain"/>
    <property type="match status" value="1"/>
</dbReference>
<dbReference type="KEGG" id="vg:36843006"/>
<dbReference type="EMBL" id="MG011690">
    <property type="protein sequence ID" value="AVK76293.1"/>
    <property type="molecule type" value="Genomic_DNA"/>
</dbReference>
<dbReference type="GeneID" id="36843006"/>
<evidence type="ECO:0000259" key="2">
    <source>
        <dbReference type="Pfam" id="PF12937"/>
    </source>
</evidence>
<feature type="region of interest" description="Disordered" evidence="1">
    <location>
        <begin position="1"/>
        <end position="81"/>
    </location>
</feature>